<feature type="domain" description="DUF4424" evidence="2">
    <location>
        <begin position="43"/>
        <end position="335"/>
    </location>
</feature>
<dbReference type="InterPro" id="IPR025538">
    <property type="entry name" value="DUF4424"/>
</dbReference>
<feature type="signal peptide" evidence="1">
    <location>
        <begin position="1"/>
        <end position="43"/>
    </location>
</feature>
<feature type="chain" id="PRO_5012200216" description="DUF4424 domain-containing protein" evidence="1">
    <location>
        <begin position="44"/>
        <end position="355"/>
    </location>
</feature>
<accession>A0A290WRD7</accession>
<protein>
    <recommendedName>
        <fullName evidence="2">DUF4424 domain-containing protein</fullName>
    </recommendedName>
</protein>
<keyword evidence="1" id="KW-0732">Signal</keyword>
<proteinExistence type="predicted"/>
<sequence length="355" mass="38984">MGATDFRAATAHRPRVGQGRVMAVRKLVLAAALSLALAGTAVANDGIGSVSAGGILFGKTDAVAMKKEVLSVSTDLIKVEYEFLNESAKDVEETIFFPLPEYAAGYHGSPTYYGQPQQFTVDVDGKRKDYKTTFVAKLDSNDVTARLRQLGLSDAQIAYFPSHTPFDRKVAPLTAAQSKIMIGEGLLAQLYDEEWVPAWTVKVIYLWQQKFPAGKVVRVRHQYAPFVAAGPGASYLGDGNAFEKKYCGDKAFYKTWNRLAAKQGESGFVNAVWVSYILTTGNTWKNGIEDFTLNLIKGKHDELVSLCFPGTFTKINPTTLQVKLRNFHPKQDLDVYFGNVEGTVSHDGVAPQIRP</sequence>
<dbReference type="KEGG" id="jsv:CNX70_04020"/>
<reference evidence="3 4" key="1">
    <citation type="submission" date="2017-09" db="EMBL/GenBank/DDBJ databases">
        <title>Complete genome sequence of Janthinobacterium svalbardensis PAMC 27463.</title>
        <authorList>
            <person name="Cho Y.-J."/>
            <person name="Cho A."/>
            <person name="Kim O.-S."/>
            <person name="Lee J.-I."/>
        </authorList>
    </citation>
    <scope>NUCLEOTIDE SEQUENCE [LARGE SCALE GENOMIC DNA]</scope>
    <source>
        <strain evidence="3 4">PAMC 27463</strain>
    </source>
</reference>
<dbReference type="EMBL" id="CP023422">
    <property type="protein sequence ID" value="ATD59454.1"/>
    <property type="molecule type" value="Genomic_DNA"/>
</dbReference>
<keyword evidence="4" id="KW-1185">Reference proteome</keyword>
<dbReference type="Gene3D" id="2.60.40.3680">
    <property type="match status" value="2"/>
</dbReference>
<evidence type="ECO:0000256" key="1">
    <source>
        <dbReference type="SAM" id="SignalP"/>
    </source>
</evidence>
<organism evidence="3 4">
    <name type="scientific">Janthinobacterium svalbardensis</name>
    <dbReference type="NCBI Taxonomy" id="368607"/>
    <lineage>
        <taxon>Bacteria</taxon>
        <taxon>Pseudomonadati</taxon>
        <taxon>Pseudomonadota</taxon>
        <taxon>Betaproteobacteria</taxon>
        <taxon>Burkholderiales</taxon>
        <taxon>Oxalobacteraceae</taxon>
        <taxon>Janthinobacterium</taxon>
    </lineage>
</organism>
<dbReference type="Pfam" id="PF14415">
    <property type="entry name" value="DUF4424"/>
    <property type="match status" value="1"/>
</dbReference>
<dbReference type="Proteomes" id="UP000218437">
    <property type="component" value="Chromosome"/>
</dbReference>
<evidence type="ECO:0000313" key="3">
    <source>
        <dbReference type="EMBL" id="ATD59454.1"/>
    </source>
</evidence>
<evidence type="ECO:0000313" key="4">
    <source>
        <dbReference type="Proteomes" id="UP000218437"/>
    </source>
</evidence>
<dbReference type="AlphaFoldDB" id="A0A290WRD7"/>
<gene>
    <name evidence="3" type="ORF">CNX70_04020</name>
</gene>
<evidence type="ECO:0000259" key="2">
    <source>
        <dbReference type="Pfam" id="PF14415"/>
    </source>
</evidence>
<name>A0A290WRD7_9BURK</name>